<proteinExistence type="inferred from homology"/>
<evidence type="ECO:0000256" key="1">
    <source>
        <dbReference type="ARBA" id="ARBA00008520"/>
    </source>
</evidence>
<dbReference type="EMBL" id="JBHTAI010000015">
    <property type="protein sequence ID" value="MFC7151255.1"/>
    <property type="molecule type" value="Genomic_DNA"/>
</dbReference>
<dbReference type="RefSeq" id="WP_378047733.1">
    <property type="nucleotide sequence ID" value="NZ_JBHMDN010000015.1"/>
</dbReference>
<evidence type="ECO:0000313" key="4">
    <source>
        <dbReference type="EMBL" id="MFC7151255.1"/>
    </source>
</evidence>
<protein>
    <submittedName>
        <fullName evidence="4">ABC transporter substrate-binding protein</fullName>
    </submittedName>
</protein>
<dbReference type="PROSITE" id="PS51257">
    <property type="entry name" value="PROKAR_LIPOPROTEIN"/>
    <property type="match status" value="1"/>
</dbReference>
<dbReference type="Proteomes" id="UP001596378">
    <property type="component" value="Unassembled WGS sequence"/>
</dbReference>
<dbReference type="SUPFAM" id="SSF53850">
    <property type="entry name" value="Periplasmic binding protein-like II"/>
    <property type="match status" value="1"/>
</dbReference>
<dbReference type="PANTHER" id="PTHR30061">
    <property type="entry name" value="MALTOSE-BINDING PERIPLASMIC PROTEIN"/>
    <property type="match status" value="1"/>
</dbReference>
<keyword evidence="3" id="KW-0732">Signal</keyword>
<dbReference type="Gene3D" id="3.40.190.10">
    <property type="entry name" value="Periplasmic binding protein-like II"/>
    <property type="match status" value="1"/>
</dbReference>
<organism evidence="4 5">
    <name type="scientific">Cohnella cellulosilytica</name>
    <dbReference type="NCBI Taxonomy" id="986710"/>
    <lineage>
        <taxon>Bacteria</taxon>
        <taxon>Bacillati</taxon>
        <taxon>Bacillota</taxon>
        <taxon>Bacilli</taxon>
        <taxon>Bacillales</taxon>
        <taxon>Paenibacillaceae</taxon>
        <taxon>Cohnella</taxon>
    </lineage>
</organism>
<sequence>MPKRSAKWMAVALIVLACLLLSWLQPLGRSRSLQFAMQTDVSLTAWIYSKPVARLLSDYQAQHPEVNIEIRIFRSEERLYEELAAAISTHATPHMAEIGSGPGLGPLADSGALVPWDAEDASAVEERYAEAFRHDGRLWALPYGAVLSVLYYNENLLRRPAGSPAVAGELTWAQLTEQAMKMTQDVNGDGVTDIWGFVADGNAARYLSGAIAAGGGAAAEAEASSGQLFRVWHDLVFRYKAMPALEHHLALSSFIDGAAGLLLAPSDIRNMLEEYIGGTFGFGLLPVPLRDRNEAAAVRVSGLARLRSEPETELLAGRIAAYLLEPETQRRLFAEASKLPVAAGMLERWMENPDAWTEREAELLRIAGGKLRIEASEAMGKTVREQVRLIQEQLEGSAEVCIPCMAQSYRQALTEGERTGRSGG</sequence>
<evidence type="ECO:0000256" key="3">
    <source>
        <dbReference type="ARBA" id="ARBA00022729"/>
    </source>
</evidence>
<comment type="similarity">
    <text evidence="1">Belongs to the bacterial solute-binding protein 1 family.</text>
</comment>
<accession>A0ABW2FJU6</accession>
<reference evidence="5" key="1">
    <citation type="journal article" date="2019" name="Int. J. Syst. Evol. Microbiol.">
        <title>The Global Catalogue of Microorganisms (GCM) 10K type strain sequencing project: providing services to taxonomists for standard genome sequencing and annotation.</title>
        <authorList>
            <consortium name="The Broad Institute Genomics Platform"/>
            <consortium name="The Broad Institute Genome Sequencing Center for Infectious Disease"/>
            <person name="Wu L."/>
            <person name="Ma J."/>
        </authorList>
    </citation>
    <scope>NUCLEOTIDE SEQUENCE [LARGE SCALE GENOMIC DNA]</scope>
    <source>
        <strain evidence="5">KCTC 12907</strain>
    </source>
</reference>
<dbReference type="InterPro" id="IPR006059">
    <property type="entry name" value="SBP"/>
</dbReference>
<gene>
    <name evidence="4" type="ORF">ACFQMJ_22185</name>
</gene>
<dbReference type="Pfam" id="PF13416">
    <property type="entry name" value="SBP_bac_8"/>
    <property type="match status" value="1"/>
</dbReference>
<evidence type="ECO:0000256" key="2">
    <source>
        <dbReference type="ARBA" id="ARBA00022448"/>
    </source>
</evidence>
<comment type="caution">
    <text evidence="4">The sequence shown here is derived from an EMBL/GenBank/DDBJ whole genome shotgun (WGS) entry which is preliminary data.</text>
</comment>
<evidence type="ECO:0000313" key="5">
    <source>
        <dbReference type="Proteomes" id="UP001596378"/>
    </source>
</evidence>
<keyword evidence="2" id="KW-0813">Transport</keyword>
<name>A0ABW2FJU6_9BACL</name>
<dbReference type="PANTHER" id="PTHR30061:SF50">
    <property type="entry name" value="MALTOSE_MALTODEXTRIN-BINDING PERIPLASMIC PROTEIN"/>
    <property type="match status" value="1"/>
</dbReference>
<keyword evidence="5" id="KW-1185">Reference proteome</keyword>